<organism evidence="2">
    <name type="scientific">Arundo donax</name>
    <name type="common">Giant reed</name>
    <name type="synonym">Donax arundinaceus</name>
    <dbReference type="NCBI Taxonomy" id="35708"/>
    <lineage>
        <taxon>Eukaryota</taxon>
        <taxon>Viridiplantae</taxon>
        <taxon>Streptophyta</taxon>
        <taxon>Embryophyta</taxon>
        <taxon>Tracheophyta</taxon>
        <taxon>Spermatophyta</taxon>
        <taxon>Magnoliopsida</taxon>
        <taxon>Liliopsida</taxon>
        <taxon>Poales</taxon>
        <taxon>Poaceae</taxon>
        <taxon>PACMAD clade</taxon>
        <taxon>Arundinoideae</taxon>
        <taxon>Arundineae</taxon>
        <taxon>Arundo</taxon>
    </lineage>
</organism>
<dbReference type="EMBL" id="GBRH01255052">
    <property type="protein sequence ID" value="JAD42843.1"/>
    <property type="molecule type" value="Transcribed_RNA"/>
</dbReference>
<feature type="region of interest" description="Disordered" evidence="1">
    <location>
        <begin position="14"/>
        <end position="42"/>
    </location>
</feature>
<reference evidence="2" key="1">
    <citation type="submission" date="2014-09" db="EMBL/GenBank/DDBJ databases">
        <authorList>
            <person name="Magalhaes I.L.F."/>
            <person name="Oliveira U."/>
            <person name="Santos F.R."/>
            <person name="Vidigal T.H.D.A."/>
            <person name="Brescovit A.D."/>
            <person name="Santos A.J."/>
        </authorList>
    </citation>
    <scope>NUCLEOTIDE SEQUENCE</scope>
    <source>
        <tissue evidence="2">Shoot tissue taken approximately 20 cm above the soil surface</tissue>
    </source>
</reference>
<reference evidence="2" key="2">
    <citation type="journal article" date="2015" name="Data Brief">
        <title>Shoot transcriptome of the giant reed, Arundo donax.</title>
        <authorList>
            <person name="Barrero R.A."/>
            <person name="Guerrero F.D."/>
            <person name="Moolhuijzen P."/>
            <person name="Goolsby J.A."/>
            <person name="Tidwell J."/>
            <person name="Bellgard S.E."/>
            <person name="Bellgard M.I."/>
        </authorList>
    </citation>
    <scope>NUCLEOTIDE SEQUENCE</scope>
    <source>
        <tissue evidence="2">Shoot tissue taken approximately 20 cm above the soil surface</tissue>
    </source>
</reference>
<protein>
    <submittedName>
        <fullName evidence="2">Uncharacterized protein</fullName>
    </submittedName>
</protein>
<proteinExistence type="predicted"/>
<evidence type="ECO:0000313" key="2">
    <source>
        <dbReference type="EMBL" id="JAD42843.1"/>
    </source>
</evidence>
<dbReference type="AlphaFoldDB" id="A0A0A8ZYN9"/>
<accession>A0A0A8ZYN9</accession>
<sequence>MLHGEVSACLRGINMHLHQREKESTSRGWGREEEKRPRRKDA</sequence>
<feature type="compositionally biased region" description="Basic and acidic residues" evidence="1">
    <location>
        <begin position="18"/>
        <end position="42"/>
    </location>
</feature>
<evidence type="ECO:0000256" key="1">
    <source>
        <dbReference type="SAM" id="MobiDB-lite"/>
    </source>
</evidence>
<name>A0A0A8ZYN9_ARUDO</name>